<evidence type="ECO:0000313" key="3">
    <source>
        <dbReference type="EMBL" id="OGY67199.1"/>
    </source>
</evidence>
<gene>
    <name evidence="3" type="ORF">A3I24_03740</name>
</gene>
<keyword evidence="1" id="KW-0472">Membrane</keyword>
<organism evidence="3 4">
    <name type="scientific">Candidatus Harrisonbacteria bacterium RIFCSPLOWO2_02_FULL_41_13b</name>
    <dbReference type="NCBI Taxonomy" id="1798409"/>
    <lineage>
        <taxon>Bacteria</taxon>
        <taxon>Candidatus Harrisoniibacteriota</taxon>
    </lineage>
</organism>
<feature type="domain" description="LTD" evidence="2">
    <location>
        <begin position="1"/>
        <end position="93"/>
    </location>
</feature>
<dbReference type="Pfam" id="PF00932">
    <property type="entry name" value="LTD"/>
    <property type="match status" value="1"/>
</dbReference>
<protein>
    <recommendedName>
        <fullName evidence="2">LTD domain-containing protein</fullName>
    </recommendedName>
</protein>
<sequence length="158" mass="17543">MIIKELLPNPIGKDTEGEYIKIFNDSATDINLKDWSIKDASGKSFTFNSQFIKANQELTINYKTTGINLNNTGETIYLLDNRGRPIDQLSFSGASKEGQLITKNTPGLLEQFPEPPAIIEAASPTSFWLISILSAMILASIVVYLIKALNLYDKKDNI</sequence>
<keyword evidence="1" id="KW-0812">Transmembrane</keyword>
<accession>A0A1G1ZRV4</accession>
<name>A0A1G1ZRV4_9BACT</name>
<keyword evidence="1" id="KW-1133">Transmembrane helix</keyword>
<evidence type="ECO:0000259" key="2">
    <source>
        <dbReference type="PROSITE" id="PS51841"/>
    </source>
</evidence>
<evidence type="ECO:0000313" key="4">
    <source>
        <dbReference type="Proteomes" id="UP000177690"/>
    </source>
</evidence>
<evidence type="ECO:0000256" key="1">
    <source>
        <dbReference type="SAM" id="Phobius"/>
    </source>
</evidence>
<dbReference type="Proteomes" id="UP000177690">
    <property type="component" value="Unassembled WGS sequence"/>
</dbReference>
<comment type="caution">
    <text evidence="3">The sequence shown here is derived from an EMBL/GenBank/DDBJ whole genome shotgun (WGS) entry which is preliminary data.</text>
</comment>
<dbReference type="Gene3D" id="2.60.40.1260">
    <property type="entry name" value="Lamin Tail domain"/>
    <property type="match status" value="1"/>
</dbReference>
<proteinExistence type="predicted"/>
<dbReference type="SUPFAM" id="SSF74853">
    <property type="entry name" value="Lamin A/C globular tail domain"/>
    <property type="match status" value="1"/>
</dbReference>
<dbReference type="InterPro" id="IPR001322">
    <property type="entry name" value="Lamin_tail_dom"/>
</dbReference>
<dbReference type="AlphaFoldDB" id="A0A1G1ZRV4"/>
<reference evidence="3 4" key="1">
    <citation type="journal article" date="2016" name="Nat. Commun.">
        <title>Thousands of microbial genomes shed light on interconnected biogeochemical processes in an aquifer system.</title>
        <authorList>
            <person name="Anantharaman K."/>
            <person name="Brown C.T."/>
            <person name="Hug L.A."/>
            <person name="Sharon I."/>
            <person name="Castelle C.J."/>
            <person name="Probst A.J."/>
            <person name="Thomas B.C."/>
            <person name="Singh A."/>
            <person name="Wilkins M.J."/>
            <person name="Karaoz U."/>
            <person name="Brodie E.L."/>
            <person name="Williams K.H."/>
            <person name="Hubbard S.S."/>
            <person name="Banfield J.F."/>
        </authorList>
    </citation>
    <scope>NUCLEOTIDE SEQUENCE [LARGE SCALE GENOMIC DNA]</scope>
</reference>
<dbReference type="PROSITE" id="PS51841">
    <property type="entry name" value="LTD"/>
    <property type="match status" value="1"/>
</dbReference>
<dbReference type="EMBL" id="MHJL01000029">
    <property type="protein sequence ID" value="OGY67199.1"/>
    <property type="molecule type" value="Genomic_DNA"/>
</dbReference>
<feature type="transmembrane region" description="Helical" evidence="1">
    <location>
        <begin position="127"/>
        <end position="146"/>
    </location>
</feature>
<dbReference type="InterPro" id="IPR036415">
    <property type="entry name" value="Lamin_tail_dom_sf"/>
</dbReference>
<dbReference type="STRING" id="1798409.A3I24_03740"/>